<evidence type="ECO:0000256" key="3">
    <source>
        <dbReference type="ARBA" id="ARBA00023002"/>
    </source>
</evidence>
<evidence type="ECO:0000256" key="2">
    <source>
        <dbReference type="ARBA" id="ARBA00022746"/>
    </source>
</evidence>
<dbReference type="Pfam" id="PF01593">
    <property type="entry name" value="Amino_oxidase"/>
    <property type="match status" value="1"/>
</dbReference>
<evidence type="ECO:0000259" key="5">
    <source>
        <dbReference type="Pfam" id="PF01593"/>
    </source>
</evidence>
<sequence length="499" mass="57311">MTDQQKRNSKIAIIGSGLGGISTAISLAAEGYEVAIYEKNERVGGKLNIRSLNGFSFDLGPSILILPHYFENLFRRAGKKMDDYLSLEPVCPQWRSFFEDGTIIDLYDDLPSMEKELARFNEADVRGFFDYLGYSRMLFEYAKETYFDKAYDTWKEMIQGYGLMELRQRTDFPRSMSQGIDRFIKEPHWRDMLQYFIKYVGSSAYHAPAVLNLLLYSQLGFGLFYVKGGMYNLGRGLERLMKELGVAIHLQSEVVEIQKSAQRVTQLVLKDGSRVATDIVVSNMEVIPAYQQLLHEDQQFMKKLAKFEPACSGLVVHLGLNRTYDQLRHHNFFFAKDQKKHFYTVFQDKRLPDDPTIYLVCPTKSDATIAPPDHEIIKILPHIPAIKDEPYQVADYEQFKELVITKLERMGLENLRQHIVVEDVLIPDDIQSMYYSNRGAIYGVVSSRTKNLGFKAPKKSEKYHNLYFVGGSVNPGPGMPMVILSGQQVCDRIVKEYPH</sequence>
<comment type="similarity">
    <text evidence="4">Belongs to the carotenoid/retinoid oxidoreductase family.</text>
</comment>
<dbReference type="InterPro" id="IPR014105">
    <property type="entry name" value="Carotenoid/retinoid_OxRdtase"/>
</dbReference>
<dbReference type="NCBIfam" id="TIGR02734">
    <property type="entry name" value="crtI_fam"/>
    <property type="match status" value="1"/>
</dbReference>
<organism evidence="6 7">
    <name type="scientific">candidate division CSSED10-310 bacterium</name>
    <dbReference type="NCBI Taxonomy" id="2855610"/>
    <lineage>
        <taxon>Bacteria</taxon>
        <taxon>Bacteria division CSSED10-310</taxon>
    </lineage>
</organism>
<dbReference type="PANTHER" id="PTHR43734:SF7">
    <property type="entry name" value="4,4'-DIAPONEUROSPORENE OXYGENASE"/>
    <property type="match status" value="1"/>
</dbReference>
<dbReference type="PRINTS" id="PR00419">
    <property type="entry name" value="ADXRDTASE"/>
</dbReference>
<dbReference type="Gene3D" id="3.50.50.60">
    <property type="entry name" value="FAD/NAD(P)-binding domain"/>
    <property type="match status" value="2"/>
</dbReference>
<accession>A0ABV6YZX6</accession>
<dbReference type="InterPro" id="IPR036188">
    <property type="entry name" value="FAD/NAD-bd_sf"/>
</dbReference>
<dbReference type="EMBL" id="JBHPBY010000220">
    <property type="protein sequence ID" value="MFC1851739.1"/>
    <property type="molecule type" value="Genomic_DNA"/>
</dbReference>
<keyword evidence="7" id="KW-1185">Reference proteome</keyword>
<dbReference type="InterPro" id="IPR002937">
    <property type="entry name" value="Amino_oxidase"/>
</dbReference>
<feature type="domain" description="Amine oxidase" evidence="5">
    <location>
        <begin position="18"/>
        <end position="493"/>
    </location>
</feature>
<evidence type="ECO:0000256" key="4">
    <source>
        <dbReference type="RuleBase" id="RU362075"/>
    </source>
</evidence>
<evidence type="ECO:0000313" key="7">
    <source>
        <dbReference type="Proteomes" id="UP001594351"/>
    </source>
</evidence>
<evidence type="ECO:0000256" key="1">
    <source>
        <dbReference type="ARBA" id="ARBA00004829"/>
    </source>
</evidence>
<protein>
    <submittedName>
        <fullName evidence="6">Phytoene desaturase family protein</fullName>
    </submittedName>
</protein>
<name>A0ABV6YZX6_UNCC1</name>
<dbReference type="PANTHER" id="PTHR43734">
    <property type="entry name" value="PHYTOENE DESATURASE"/>
    <property type="match status" value="1"/>
</dbReference>
<keyword evidence="3 4" id="KW-0560">Oxidoreductase</keyword>
<gene>
    <name evidence="6" type="ORF">ACFL27_16230</name>
</gene>
<proteinExistence type="inferred from homology"/>
<dbReference type="Proteomes" id="UP001594351">
    <property type="component" value="Unassembled WGS sequence"/>
</dbReference>
<comment type="pathway">
    <text evidence="1 4">Carotenoid biosynthesis.</text>
</comment>
<comment type="caution">
    <text evidence="6">The sequence shown here is derived from an EMBL/GenBank/DDBJ whole genome shotgun (WGS) entry which is preliminary data.</text>
</comment>
<keyword evidence="2 4" id="KW-0125">Carotenoid biosynthesis</keyword>
<evidence type="ECO:0000313" key="6">
    <source>
        <dbReference type="EMBL" id="MFC1851739.1"/>
    </source>
</evidence>
<dbReference type="SUPFAM" id="SSF51905">
    <property type="entry name" value="FAD/NAD(P)-binding domain"/>
    <property type="match status" value="1"/>
</dbReference>
<reference evidence="6 7" key="1">
    <citation type="submission" date="2024-09" db="EMBL/GenBank/DDBJ databases">
        <title>Laminarin stimulates single cell rates of sulfate reduction while oxygen inhibits transcriptomic activity in coastal marine sediment.</title>
        <authorList>
            <person name="Lindsay M."/>
            <person name="Orcutt B."/>
            <person name="Emerson D."/>
            <person name="Stepanauskas R."/>
            <person name="D'Angelo T."/>
        </authorList>
    </citation>
    <scope>NUCLEOTIDE SEQUENCE [LARGE SCALE GENOMIC DNA]</scope>
    <source>
        <strain evidence="6">SAG AM-311-K15</strain>
    </source>
</reference>